<reference evidence="1 2" key="1">
    <citation type="journal article" date="2019" name="Nat. Ecol. Evol.">
        <title>Megaphylogeny resolves global patterns of mushroom evolution.</title>
        <authorList>
            <person name="Varga T."/>
            <person name="Krizsan K."/>
            <person name="Foldi C."/>
            <person name="Dima B."/>
            <person name="Sanchez-Garcia M."/>
            <person name="Sanchez-Ramirez S."/>
            <person name="Szollosi G.J."/>
            <person name="Szarkandi J.G."/>
            <person name="Papp V."/>
            <person name="Albert L."/>
            <person name="Andreopoulos W."/>
            <person name="Angelini C."/>
            <person name="Antonin V."/>
            <person name="Barry K.W."/>
            <person name="Bougher N.L."/>
            <person name="Buchanan P."/>
            <person name="Buyck B."/>
            <person name="Bense V."/>
            <person name="Catcheside P."/>
            <person name="Chovatia M."/>
            <person name="Cooper J."/>
            <person name="Damon W."/>
            <person name="Desjardin D."/>
            <person name="Finy P."/>
            <person name="Geml J."/>
            <person name="Haridas S."/>
            <person name="Hughes K."/>
            <person name="Justo A."/>
            <person name="Karasinski D."/>
            <person name="Kautmanova I."/>
            <person name="Kiss B."/>
            <person name="Kocsube S."/>
            <person name="Kotiranta H."/>
            <person name="LaButti K.M."/>
            <person name="Lechner B.E."/>
            <person name="Liimatainen K."/>
            <person name="Lipzen A."/>
            <person name="Lukacs Z."/>
            <person name="Mihaltcheva S."/>
            <person name="Morgado L.N."/>
            <person name="Niskanen T."/>
            <person name="Noordeloos M.E."/>
            <person name="Ohm R.A."/>
            <person name="Ortiz-Santana B."/>
            <person name="Ovrebo C."/>
            <person name="Racz N."/>
            <person name="Riley R."/>
            <person name="Savchenko A."/>
            <person name="Shiryaev A."/>
            <person name="Soop K."/>
            <person name="Spirin V."/>
            <person name="Szebenyi C."/>
            <person name="Tomsovsky M."/>
            <person name="Tulloss R.E."/>
            <person name="Uehling J."/>
            <person name="Grigoriev I.V."/>
            <person name="Vagvolgyi C."/>
            <person name="Papp T."/>
            <person name="Martin F.M."/>
            <person name="Miettinen O."/>
            <person name="Hibbett D.S."/>
            <person name="Nagy L.G."/>
        </authorList>
    </citation>
    <scope>NUCLEOTIDE SEQUENCE [LARGE SCALE GENOMIC DNA]</scope>
    <source>
        <strain evidence="1 2">NL-1719</strain>
    </source>
</reference>
<name>A0ACD3A9M2_9AGAR</name>
<gene>
    <name evidence="1" type="ORF">BDN72DRAFT_393382</name>
</gene>
<sequence length="313" mass="34258">MSSPASPYNTVGALQVGVLISMFLFGIATLQAHVYVRKFAEDPLVVKLMVLIVWTLELAHTVAVSNGLYFMVVAQYTNPQANVVQDLDPGFRIAVLFSGCIAASVQAYFTHRLRVVSGKLAIPIAFYILAAMRFVGWVWASIMATVSMQPPGEAHAHAGWAWPFVPLLAGGAVVDVTLAALVCIHFSQSRAKAGINAPLMDKLMLWTIQNGLLTGLAGLTTAICLITMRDNYIWVAVFLILTRLFSNSFMASLNARQHLRRYRHQHNASTDPILPYHMKKPSYGDTSYSGPGIQAPVYLRSDTPSSTYTLIPS</sequence>
<accession>A0ACD3A9M2</accession>
<keyword evidence="2" id="KW-1185">Reference proteome</keyword>
<dbReference type="EMBL" id="ML208587">
    <property type="protein sequence ID" value="TFK62361.1"/>
    <property type="molecule type" value="Genomic_DNA"/>
</dbReference>
<protein>
    <submittedName>
        <fullName evidence="1">Uncharacterized protein</fullName>
    </submittedName>
</protein>
<proteinExistence type="predicted"/>
<organism evidence="1 2">
    <name type="scientific">Pluteus cervinus</name>
    <dbReference type="NCBI Taxonomy" id="181527"/>
    <lineage>
        <taxon>Eukaryota</taxon>
        <taxon>Fungi</taxon>
        <taxon>Dikarya</taxon>
        <taxon>Basidiomycota</taxon>
        <taxon>Agaricomycotina</taxon>
        <taxon>Agaricomycetes</taxon>
        <taxon>Agaricomycetidae</taxon>
        <taxon>Agaricales</taxon>
        <taxon>Pluteineae</taxon>
        <taxon>Pluteaceae</taxon>
        <taxon>Pluteus</taxon>
    </lineage>
</organism>
<evidence type="ECO:0000313" key="2">
    <source>
        <dbReference type="Proteomes" id="UP000308600"/>
    </source>
</evidence>
<dbReference type="Proteomes" id="UP000308600">
    <property type="component" value="Unassembled WGS sequence"/>
</dbReference>
<evidence type="ECO:0000313" key="1">
    <source>
        <dbReference type="EMBL" id="TFK62361.1"/>
    </source>
</evidence>